<dbReference type="AlphaFoldDB" id="A0A133XUB7"/>
<dbReference type="STRING" id="87541.AWM71_06245"/>
<evidence type="ECO:0000313" key="1">
    <source>
        <dbReference type="EMBL" id="KXB34509.1"/>
    </source>
</evidence>
<proteinExistence type="predicted"/>
<comment type="caution">
    <text evidence="1">The sequence shown here is derived from an EMBL/GenBank/DDBJ whole genome shotgun (WGS) entry which is preliminary data.</text>
</comment>
<dbReference type="Proteomes" id="UP000070422">
    <property type="component" value="Unassembled WGS sequence"/>
</dbReference>
<dbReference type="Pfam" id="PF08798">
    <property type="entry name" value="CRISPR_assoc"/>
    <property type="match status" value="1"/>
</dbReference>
<dbReference type="CDD" id="cd09727">
    <property type="entry name" value="Cas6_I-E"/>
    <property type="match status" value="1"/>
</dbReference>
<dbReference type="InterPro" id="IPR010179">
    <property type="entry name" value="CRISPR-assoc_prot_Cse3"/>
</dbReference>
<dbReference type="NCBIfam" id="TIGR01907">
    <property type="entry name" value="casE_Cse3"/>
    <property type="match status" value="1"/>
</dbReference>
<name>A0A133XUB7_9LACT</name>
<dbReference type="Gene3D" id="3.30.70.1200">
    <property type="entry name" value="Crispr-associated protein, domain 1"/>
    <property type="match status" value="1"/>
</dbReference>
<gene>
    <name evidence="1" type="ORF">HMPREF3187_01277</name>
</gene>
<dbReference type="SUPFAM" id="SSF117987">
    <property type="entry name" value="CRISPR-associated protein"/>
    <property type="match status" value="2"/>
</dbReference>
<sequence length="222" mass="25485">MVINREGVMIMYLSRVEIDRNNRQKIKDLTHLGAYHNWVEQSFPDELKQEIRTRKLWRVDRLDGKDYLLIVSSSTPDLKGLERYGVEGSAASKNYDRFLDSLRNGQVMRFRVVLNPVVAKLETPSSKRGRLLPLLSEADQLNFFMKRTHSNGFSVEANDVMLVETGFEVLKKSHQRAVRLKKASYEGKLTISDVEVFRNTLIKGMGRKKAYGFGMMTVIPGV</sequence>
<evidence type="ECO:0000313" key="2">
    <source>
        <dbReference type="Proteomes" id="UP000070422"/>
    </source>
</evidence>
<accession>A0A133XUB7</accession>
<dbReference type="SMART" id="SM01101">
    <property type="entry name" value="CRISPR_assoc"/>
    <property type="match status" value="1"/>
</dbReference>
<dbReference type="EMBL" id="LSCQ01000074">
    <property type="protein sequence ID" value="KXB34509.1"/>
    <property type="molecule type" value="Genomic_DNA"/>
</dbReference>
<organism evidence="1 2">
    <name type="scientific">Aerococcus christensenii</name>
    <dbReference type="NCBI Taxonomy" id="87541"/>
    <lineage>
        <taxon>Bacteria</taxon>
        <taxon>Bacillati</taxon>
        <taxon>Bacillota</taxon>
        <taxon>Bacilli</taxon>
        <taxon>Lactobacillales</taxon>
        <taxon>Aerococcaceae</taxon>
        <taxon>Aerococcus</taxon>
    </lineage>
</organism>
<dbReference type="PATRIC" id="fig|87541.4.peg.1261"/>
<protein>
    <submittedName>
        <fullName evidence="1">CRISPR system CASCADE complex protein CasE</fullName>
    </submittedName>
</protein>
<dbReference type="Gene3D" id="3.30.70.1210">
    <property type="entry name" value="Crispr-associated protein, domain 2"/>
    <property type="match status" value="1"/>
</dbReference>
<reference evidence="1 2" key="1">
    <citation type="submission" date="2016-01" db="EMBL/GenBank/DDBJ databases">
        <authorList>
            <person name="Oliw E.H."/>
        </authorList>
    </citation>
    <scope>NUCLEOTIDE SEQUENCE [LARGE SCALE GENOMIC DNA]</scope>
    <source>
        <strain evidence="1 2">KA00635</strain>
    </source>
</reference>